<dbReference type="RefSeq" id="WP_083288945.1">
    <property type="nucleotide sequence ID" value="NZ_FNUC01000003.1"/>
</dbReference>
<evidence type="ECO:0000256" key="7">
    <source>
        <dbReference type="RuleBase" id="RU363032"/>
    </source>
</evidence>
<dbReference type="PROSITE" id="PS50928">
    <property type="entry name" value="ABC_TM1"/>
    <property type="match status" value="1"/>
</dbReference>
<keyword evidence="4 7" id="KW-0812">Transmembrane</keyword>
<proteinExistence type="inferred from homology"/>
<feature type="transmembrane region" description="Helical" evidence="7">
    <location>
        <begin position="237"/>
        <end position="261"/>
    </location>
</feature>
<organism evidence="9 10">
    <name type="scientific">Jiangella alba</name>
    <dbReference type="NCBI Taxonomy" id="561176"/>
    <lineage>
        <taxon>Bacteria</taxon>
        <taxon>Bacillati</taxon>
        <taxon>Actinomycetota</taxon>
        <taxon>Actinomycetes</taxon>
        <taxon>Jiangellales</taxon>
        <taxon>Jiangellaceae</taxon>
        <taxon>Jiangella</taxon>
    </lineage>
</organism>
<keyword evidence="10" id="KW-1185">Reference proteome</keyword>
<feature type="transmembrane region" description="Helical" evidence="7">
    <location>
        <begin position="105"/>
        <end position="127"/>
    </location>
</feature>
<dbReference type="AlphaFoldDB" id="A0A1H5IKG1"/>
<reference evidence="10" key="1">
    <citation type="submission" date="2016-10" db="EMBL/GenBank/DDBJ databases">
        <authorList>
            <person name="Varghese N."/>
            <person name="Submissions S."/>
        </authorList>
    </citation>
    <scope>NUCLEOTIDE SEQUENCE [LARGE SCALE GENOMIC DNA]</scope>
    <source>
        <strain evidence="10">DSM 45237</strain>
    </source>
</reference>
<feature type="transmembrane region" description="Helical" evidence="7">
    <location>
        <begin position="74"/>
        <end position="96"/>
    </location>
</feature>
<dbReference type="PANTHER" id="PTHR43744:SF8">
    <property type="entry name" value="SN-GLYCEROL-3-PHOSPHATE TRANSPORT SYSTEM PERMEASE PROTEIN UGPE"/>
    <property type="match status" value="1"/>
</dbReference>
<evidence type="ECO:0000259" key="8">
    <source>
        <dbReference type="PROSITE" id="PS50928"/>
    </source>
</evidence>
<evidence type="ECO:0000313" key="9">
    <source>
        <dbReference type="EMBL" id="SEE40655.1"/>
    </source>
</evidence>
<dbReference type="Gene3D" id="1.10.3720.10">
    <property type="entry name" value="MetI-like"/>
    <property type="match status" value="1"/>
</dbReference>
<feature type="domain" description="ABC transmembrane type-1" evidence="8">
    <location>
        <begin position="70"/>
        <end position="261"/>
    </location>
</feature>
<name>A0A1H5IKG1_9ACTN</name>
<evidence type="ECO:0000256" key="3">
    <source>
        <dbReference type="ARBA" id="ARBA00022475"/>
    </source>
</evidence>
<sequence length="276" mass="30242">MTRTSRLGTTVTHLGLIVWAVGSVLPMLYMLSASFQPTEDIYAGISLWPGRWTADNYRQSWQGADFGVYLGNSVLYTTVTTAAVLVLGASAAYAFARLRFPGRELIYTALLVFLFLPIPGVFIPLYTVLVSLNLADTRLGYILPLINASLPVAVFIMRRFFEQLPDELDDAARMDGAGAITIFWRIAVPLARPALATVAILTVLNSWNEFVLALIVFSDESLMPLQVGLQTFQGTYFAQYGLMMAALTISTVPVVIVYLLFQRNIIKGITAGAVKG</sequence>
<evidence type="ECO:0000256" key="1">
    <source>
        <dbReference type="ARBA" id="ARBA00004651"/>
    </source>
</evidence>
<evidence type="ECO:0000256" key="5">
    <source>
        <dbReference type="ARBA" id="ARBA00022989"/>
    </source>
</evidence>
<keyword evidence="2 7" id="KW-0813">Transport</keyword>
<dbReference type="InterPro" id="IPR000515">
    <property type="entry name" value="MetI-like"/>
</dbReference>
<dbReference type="OrthoDB" id="61122at2"/>
<dbReference type="GO" id="GO:0005886">
    <property type="term" value="C:plasma membrane"/>
    <property type="evidence" value="ECO:0007669"/>
    <property type="project" value="UniProtKB-SubCell"/>
</dbReference>
<dbReference type="Proteomes" id="UP000181980">
    <property type="component" value="Unassembled WGS sequence"/>
</dbReference>
<evidence type="ECO:0000256" key="2">
    <source>
        <dbReference type="ARBA" id="ARBA00022448"/>
    </source>
</evidence>
<feature type="transmembrane region" description="Helical" evidence="7">
    <location>
        <begin position="12"/>
        <end position="31"/>
    </location>
</feature>
<protein>
    <submittedName>
        <fullName evidence="9">Carbohydrate ABC transporter membrane protein 2, CUT1 family</fullName>
    </submittedName>
</protein>
<keyword evidence="5 7" id="KW-1133">Transmembrane helix</keyword>
<accession>A0A1H5IKG1</accession>
<evidence type="ECO:0000313" key="10">
    <source>
        <dbReference type="Proteomes" id="UP000181980"/>
    </source>
</evidence>
<dbReference type="SUPFAM" id="SSF161098">
    <property type="entry name" value="MetI-like"/>
    <property type="match status" value="1"/>
</dbReference>
<evidence type="ECO:0000256" key="6">
    <source>
        <dbReference type="ARBA" id="ARBA00023136"/>
    </source>
</evidence>
<dbReference type="Pfam" id="PF00528">
    <property type="entry name" value="BPD_transp_1"/>
    <property type="match status" value="1"/>
</dbReference>
<comment type="subcellular location">
    <subcellularLocation>
        <location evidence="1 7">Cell membrane</location>
        <topology evidence="1 7">Multi-pass membrane protein</topology>
    </subcellularLocation>
</comment>
<dbReference type="CDD" id="cd06261">
    <property type="entry name" value="TM_PBP2"/>
    <property type="match status" value="1"/>
</dbReference>
<feature type="transmembrane region" description="Helical" evidence="7">
    <location>
        <begin position="139"/>
        <end position="157"/>
    </location>
</feature>
<keyword evidence="3" id="KW-1003">Cell membrane</keyword>
<keyword evidence="6 7" id="KW-0472">Membrane</keyword>
<dbReference type="STRING" id="561176.SAMN04488561_1228"/>
<dbReference type="EMBL" id="FNUC01000003">
    <property type="protein sequence ID" value="SEE40655.1"/>
    <property type="molecule type" value="Genomic_DNA"/>
</dbReference>
<gene>
    <name evidence="9" type="ORF">SAMN04488561_1228</name>
</gene>
<dbReference type="GO" id="GO:0055085">
    <property type="term" value="P:transmembrane transport"/>
    <property type="evidence" value="ECO:0007669"/>
    <property type="project" value="InterPro"/>
</dbReference>
<comment type="similarity">
    <text evidence="7">Belongs to the binding-protein-dependent transport system permease family.</text>
</comment>
<evidence type="ECO:0000256" key="4">
    <source>
        <dbReference type="ARBA" id="ARBA00022692"/>
    </source>
</evidence>
<dbReference type="InterPro" id="IPR035906">
    <property type="entry name" value="MetI-like_sf"/>
</dbReference>
<dbReference type="PANTHER" id="PTHR43744">
    <property type="entry name" value="ABC TRANSPORTER PERMEASE PROTEIN MG189-RELATED-RELATED"/>
    <property type="match status" value="1"/>
</dbReference>